<dbReference type="InterPro" id="IPR036388">
    <property type="entry name" value="WH-like_DNA-bd_sf"/>
</dbReference>
<dbReference type="RefSeq" id="WP_166698609.1">
    <property type="nucleotide sequence ID" value="NZ_JAAQTL010000001.1"/>
</dbReference>
<evidence type="ECO:0000313" key="6">
    <source>
        <dbReference type="EMBL" id="NID14839.1"/>
    </source>
</evidence>
<comment type="similarity">
    <text evidence="1">Belongs to the LysR transcriptional regulatory family.</text>
</comment>
<comment type="caution">
    <text evidence="6">The sequence shown here is derived from an EMBL/GenBank/DDBJ whole genome shotgun (WGS) entry which is preliminary data.</text>
</comment>
<evidence type="ECO:0000256" key="2">
    <source>
        <dbReference type="ARBA" id="ARBA00023015"/>
    </source>
</evidence>
<evidence type="ECO:0000256" key="3">
    <source>
        <dbReference type="ARBA" id="ARBA00023125"/>
    </source>
</evidence>
<protein>
    <submittedName>
        <fullName evidence="6">LysR family transcriptional regulator</fullName>
    </submittedName>
</protein>
<evidence type="ECO:0000256" key="4">
    <source>
        <dbReference type="ARBA" id="ARBA00023163"/>
    </source>
</evidence>
<feature type="domain" description="HTH lysR-type" evidence="5">
    <location>
        <begin position="7"/>
        <end position="64"/>
    </location>
</feature>
<evidence type="ECO:0000256" key="1">
    <source>
        <dbReference type="ARBA" id="ARBA00009437"/>
    </source>
</evidence>
<keyword evidence="7" id="KW-1185">Reference proteome</keyword>
<dbReference type="InterPro" id="IPR036390">
    <property type="entry name" value="WH_DNA-bd_sf"/>
</dbReference>
<dbReference type="PROSITE" id="PS50931">
    <property type="entry name" value="HTH_LYSR"/>
    <property type="match status" value="2"/>
</dbReference>
<dbReference type="InterPro" id="IPR000847">
    <property type="entry name" value="LysR_HTH_N"/>
</dbReference>
<keyword evidence="3" id="KW-0238">DNA-binding</keyword>
<dbReference type="Gene3D" id="1.10.10.10">
    <property type="entry name" value="Winged helix-like DNA-binding domain superfamily/Winged helix DNA-binding domain"/>
    <property type="match status" value="2"/>
</dbReference>
<dbReference type="AlphaFoldDB" id="A0A7X5TPL5"/>
<keyword evidence="4" id="KW-0804">Transcription</keyword>
<dbReference type="SUPFAM" id="SSF46785">
    <property type="entry name" value="Winged helix' DNA-binding domain"/>
    <property type="match status" value="2"/>
</dbReference>
<dbReference type="Gene3D" id="3.40.190.290">
    <property type="match status" value="1"/>
</dbReference>
<gene>
    <name evidence="6" type="ORF">HBF32_05080</name>
</gene>
<evidence type="ECO:0000259" key="5">
    <source>
        <dbReference type="PROSITE" id="PS50931"/>
    </source>
</evidence>
<feature type="domain" description="HTH lysR-type" evidence="5">
    <location>
        <begin position="104"/>
        <end position="161"/>
    </location>
</feature>
<dbReference type="PANTHER" id="PTHR30126">
    <property type="entry name" value="HTH-TYPE TRANSCRIPTIONAL REGULATOR"/>
    <property type="match status" value="1"/>
</dbReference>
<dbReference type="Pfam" id="PF03466">
    <property type="entry name" value="LysR_substrate"/>
    <property type="match status" value="1"/>
</dbReference>
<dbReference type="Pfam" id="PF00126">
    <property type="entry name" value="HTH_1"/>
    <property type="match status" value="2"/>
</dbReference>
<dbReference type="SUPFAM" id="SSF53850">
    <property type="entry name" value="Periplasmic binding protein-like II"/>
    <property type="match status" value="1"/>
</dbReference>
<dbReference type="GO" id="GO:0000976">
    <property type="term" value="F:transcription cis-regulatory region binding"/>
    <property type="evidence" value="ECO:0007669"/>
    <property type="project" value="TreeGrafter"/>
</dbReference>
<accession>A0A7X5TPL5</accession>
<dbReference type="Proteomes" id="UP000518878">
    <property type="component" value="Unassembled WGS sequence"/>
</dbReference>
<dbReference type="InterPro" id="IPR005119">
    <property type="entry name" value="LysR_subst-bd"/>
</dbReference>
<organism evidence="6 7">
    <name type="scientific">Luteibacter yeojuensis</name>
    <dbReference type="NCBI Taxonomy" id="345309"/>
    <lineage>
        <taxon>Bacteria</taxon>
        <taxon>Pseudomonadati</taxon>
        <taxon>Pseudomonadota</taxon>
        <taxon>Gammaproteobacteria</taxon>
        <taxon>Lysobacterales</taxon>
        <taxon>Rhodanobacteraceae</taxon>
        <taxon>Luteibacter</taxon>
    </lineage>
</organism>
<reference evidence="6 7" key="1">
    <citation type="journal article" date="2006" name="Int. J. Syst. Evol. Microbiol.">
        <title>Dyella yeojuensis sp. nov., isolated from greenhouse soil in Korea.</title>
        <authorList>
            <person name="Kim B.Y."/>
            <person name="Weon H.Y."/>
            <person name="Lee K.H."/>
            <person name="Seok S.J."/>
            <person name="Kwon S.W."/>
            <person name="Go S.J."/>
            <person name="Stackebrandt E."/>
        </authorList>
    </citation>
    <scope>NUCLEOTIDE SEQUENCE [LARGE SCALE GENOMIC DNA]</scope>
    <source>
        <strain evidence="6 7">DSM 17673</strain>
    </source>
</reference>
<dbReference type="PRINTS" id="PR00039">
    <property type="entry name" value="HTHLYSR"/>
</dbReference>
<proteinExistence type="inferred from homology"/>
<dbReference type="EMBL" id="JAAQTL010000001">
    <property type="protein sequence ID" value="NID14839.1"/>
    <property type="molecule type" value="Genomic_DNA"/>
</dbReference>
<dbReference type="GO" id="GO:0003700">
    <property type="term" value="F:DNA-binding transcription factor activity"/>
    <property type="evidence" value="ECO:0007669"/>
    <property type="project" value="InterPro"/>
</dbReference>
<keyword evidence="2" id="KW-0805">Transcription regulation</keyword>
<evidence type="ECO:0000313" key="7">
    <source>
        <dbReference type="Proteomes" id="UP000518878"/>
    </source>
</evidence>
<sequence length="413" mass="45618">MSIVFSLNLRHLDALLAVSRAGNMSAAAAEVSLSQPALAHAVANMERVLGSRLFDRYPKGVTPTEQGARFIGRVARALRYLARGIGQVRRPARMQAIANIERRITMAQLRALVSVVTASSYAAAAAEVGISQPALHRAMRELQETTEVPMLVRMGRSVRPTDAAAKLVHFVRLMLAELAAGIDELAPSEEASGTIRIGVLPVARAHFLPQVLARFCEDYPGASIEVVEGPYMELLSRLRHGEMDLLIGSQRQSVPARDVRQEGLFDDELVIVGRAGHPLRDTARPSVDALLRYPWVVPARGVPMRLNWERMFQDRGREPPNLKVQCASVMIMRGLMLEGDWLTLMSRDQFLLESRAGKLVEIGTKGPGFWRRIAMTRRIEWQPTRLQSAFVALLQDMAARKTALRQVAGTGAI</sequence>
<dbReference type="PANTHER" id="PTHR30126:SF98">
    <property type="entry name" value="HTH-TYPE TRANSCRIPTIONAL ACTIVATOR BAUR"/>
    <property type="match status" value="1"/>
</dbReference>
<name>A0A7X5TPL5_9GAMM</name>